<evidence type="ECO:0000313" key="2">
    <source>
        <dbReference type="EMBL" id="MBC5629062.1"/>
    </source>
</evidence>
<sequence length="437" mass="50965">MRIGSKKWVLFKFVPYEYKVLEKYLEKMALKGWMLEGMVGFFLKFIKIEPKALKYSVDVMDKIPMILGGDSKSAVECREYCEAAGWKFICQMEKIQIYCKENEVYNIPIQTDEEEKYKSIFKASLKYSILNILCVSMLLYSQYLTSFGNVFPEFLADNSKLLLLLLLSLWFIQDSVQFIHFIIWSITGRLRLKRNEPISYDFKAITGIKLVLNKIMFILLVAMLCIIILSGLLGKHLLEFLIVLTLSILAGIILFKVIKKITNKDETRKLINISIVILIVIINLIIYSRMTITIGINGILGDNNDYGSYSLALKDFDMISAESYGEKKESVLVYCEHYIEDDENSYISYYLYRSRYNFIIDYVLNKEFEKINRYDNEEVIIMESNIPDNIKVYKSINEDKFILVSDNTFISLYINRKDLDGEEVINIIYDKVFKSAS</sequence>
<dbReference type="EMBL" id="JACOOO010000016">
    <property type="protein sequence ID" value="MBC5629062.1"/>
    <property type="molecule type" value="Genomic_DNA"/>
</dbReference>
<feature type="transmembrane region" description="Helical" evidence="1">
    <location>
        <begin position="240"/>
        <end position="258"/>
    </location>
</feature>
<protein>
    <submittedName>
        <fullName evidence="2">DUF2812 domain-containing protein</fullName>
    </submittedName>
</protein>
<evidence type="ECO:0000256" key="1">
    <source>
        <dbReference type="SAM" id="Phobius"/>
    </source>
</evidence>
<proteinExistence type="predicted"/>
<keyword evidence="3" id="KW-1185">Reference proteome</keyword>
<accession>A0ABR7DCG5</accession>
<feature type="transmembrane region" description="Helical" evidence="1">
    <location>
        <begin position="270"/>
        <end position="287"/>
    </location>
</feature>
<dbReference type="Pfam" id="PF11193">
    <property type="entry name" value="DUF2812"/>
    <property type="match status" value="1"/>
</dbReference>
<organism evidence="2 3">
    <name type="scientific">Clostridium hominis</name>
    <dbReference type="NCBI Taxonomy" id="2763036"/>
    <lineage>
        <taxon>Bacteria</taxon>
        <taxon>Bacillati</taxon>
        <taxon>Bacillota</taxon>
        <taxon>Clostridia</taxon>
        <taxon>Eubacteriales</taxon>
        <taxon>Clostridiaceae</taxon>
        <taxon>Clostridium</taxon>
    </lineage>
</organism>
<comment type="caution">
    <text evidence="2">The sequence shown here is derived from an EMBL/GenBank/DDBJ whole genome shotgun (WGS) entry which is preliminary data.</text>
</comment>
<evidence type="ECO:0000313" key="3">
    <source>
        <dbReference type="Proteomes" id="UP000596929"/>
    </source>
</evidence>
<name>A0ABR7DCG5_9CLOT</name>
<dbReference type="RefSeq" id="WP_186859923.1">
    <property type="nucleotide sequence ID" value="NZ_JACOOO010000016.1"/>
</dbReference>
<gene>
    <name evidence="2" type="ORF">H8S20_09175</name>
</gene>
<dbReference type="Proteomes" id="UP000596929">
    <property type="component" value="Unassembled WGS sequence"/>
</dbReference>
<feature type="transmembrane region" description="Helical" evidence="1">
    <location>
        <begin position="125"/>
        <end position="143"/>
    </location>
</feature>
<reference evidence="2 3" key="1">
    <citation type="submission" date="2020-08" db="EMBL/GenBank/DDBJ databases">
        <title>Genome public.</title>
        <authorList>
            <person name="Liu C."/>
            <person name="Sun Q."/>
        </authorList>
    </citation>
    <scope>NUCLEOTIDE SEQUENCE [LARGE SCALE GENOMIC DNA]</scope>
    <source>
        <strain evidence="2 3">NSJ-6</strain>
    </source>
</reference>
<feature type="transmembrane region" description="Helical" evidence="1">
    <location>
        <begin position="163"/>
        <end position="184"/>
    </location>
</feature>
<feature type="transmembrane region" description="Helical" evidence="1">
    <location>
        <begin position="215"/>
        <end position="234"/>
    </location>
</feature>
<keyword evidence="1" id="KW-0472">Membrane</keyword>
<dbReference type="InterPro" id="IPR021359">
    <property type="entry name" value="DUF2812"/>
</dbReference>
<keyword evidence="1" id="KW-1133">Transmembrane helix</keyword>
<keyword evidence="1" id="KW-0812">Transmembrane</keyword>